<organism evidence="5 6">
    <name type="scientific">Spirosoma oryzae</name>
    <dbReference type="NCBI Taxonomy" id="1469603"/>
    <lineage>
        <taxon>Bacteria</taxon>
        <taxon>Pseudomonadati</taxon>
        <taxon>Bacteroidota</taxon>
        <taxon>Cytophagia</taxon>
        <taxon>Cytophagales</taxon>
        <taxon>Cytophagaceae</taxon>
        <taxon>Spirosoma</taxon>
    </lineage>
</organism>
<gene>
    <name evidence="5" type="ORF">CLV58_1602</name>
</gene>
<dbReference type="SUPFAM" id="SSF49313">
    <property type="entry name" value="Cadherin-like"/>
    <property type="match status" value="3"/>
</dbReference>
<evidence type="ECO:0000313" key="6">
    <source>
        <dbReference type="Proteomes" id="UP000238375"/>
    </source>
</evidence>
<name>A0A2T0RGC5_9BACT</name>
<dbReference type="InterPro" id="IPR036415">
    <property type="entry name" value="Lamin_tail_dom_sf"/>
</dbReference>
<evidence type="ECO:0000256" key="3">
    <source>
        <dbReference type="ARBA" id="ARBA00022837"/>
    </source>
</evidence>
<dbReference type="Pfam" id="PF05345">
    <property type="entry name" value="He_PIG"/>
    <property type="match status" value="3"/>
</dbReference>
<dbReference type="InterPro" id="IPR015919">
    <property type="entry name" value="Cadherin-like_sf"/>
</dbReference>
<dbReference type="Pfam" id="PF07705">
    <property type="entry name" value="CARDB"/>
    <property type="match status" value="1"/>
</dbReference>
<dbReference type="InterPro" id="IPR001322">
    <property type="entry name" value="Lamin_tail_dom"/>
</dbReference>
<evidence type="ECO:0000313" key="5">
    <source>
        <dbReference type="EMBL" id="PRY20215.1"/>
    </source>
</evidence>
<evidence type="ECO:0000256" key="1">
    <source>
        <dbReference type="ARBA" id="ARBA00022729"/>
    </source>
</evidence>
<proteinExistence type="predicted"/>
<dbReference type="Proteomes" id="UP000238375">
    <property type="component" value="Unassembled WGS sequence"/>
</dbReference>
<dbReference type="InterPro" id="IPR011635">
    <property type="entry name" value="CARDB"/>
</dbReference>
<dbReference type="GO" id="GO:0016020">
    <property type="term" value="C:membrane"/>
    <property type="evidence" value="ECO:0007669"/>
    <property type="project" value="InterPro"/>
</dbReference>
<dbReference type="PROSITE" id="PS51841">
    <property type="entry name" value="LTD"/>
    <property type="match status" value="1"/>
</dbReference>
<dbReference type="SUPFAM" id="SSF141072">
    <property type="entry name" value="CalX-like"/>
    <property type="match status" value="3"/>
</dbReference>
<dbReference type="InterPro" id="IPR013783">
    <property type="entry name" value="Ig-like_fold"/>
</dbReference>
<keyword evidence="1" id="KW-0732">Signal</keyword>
<dbReference type="Pfam" id="PF03160">
    <property type="entry name" value="Calx-beta"/>
    <property type="match status" value="3"/>
</dbReference>
<dbReference type="InterPro" id="IPR003644">
    <property type="entry name" value="Calx_beta"/>
</dbReference>
<dbReference type="Gene3D" id="2.60.40.2030">
    <property type="match status" value="2"/>
</dbReference>
<accession>A0A2T0RGC5</accession>
<sequence>MKHYLPSRWLAILSCLCLLFAGPNGWAQRFSPGNLVIYRVGTGTGALSGSATPVFLDEYTPAGALVRSVALPTTASGSNRALTATGTATSEGLLSRSSDGKYLLLTGYDAAIGTASISNTTSANVNRVVARVAADGTIDASTALTDFSSGNNPRSAISTDGTSIWVTGGSGGIRYTTLGATTSTQLSTTTINLRQANIANGQLYVSSSSGSTRVATVGSGTPTTSGQTISNIPGFPSTGSPYAFFFADVDASVPGVDVLYLVDDTGTAGVGGIVKYSLVNNVWTSNGTVGAATDIYRGLTGSLTGTAVTLYAIRKAGELVTLTDNAGYNGAISGTPTLLVTATANTAFRGVAFAPASACPTIAASLGGNNTICEGTSTNLTATITGGTGPYSLTYSNGATNTVVSNYTSGSNIAVSPTANTTYTLVKGTDANGCAATVSGSAQVTVSQNPTTANAGSAQTIFTGQSATLAANAPTTGTGMWSVTSGPSTVASQFSDVSSPTATFTPAGGVGNYVLTWTISNSPCTPSTSTVTITKANPTVNLSVSSNTVSEAAQTAITVTATAAAPVVGNQTVNLAVTGTGITSGDYTLSNNTITILNGQTSGSVTFTVVDDNAVEGTETATLTISNPSSGIALGSTVAQTISITDNDVAPGLSINDVSANEGNSGTTTFTFTVSLATPAPAGGVSFNYATADGTAKAGTDYVATSGTGTIPEGSSTITISVLVNGNTTFEADKTFYVNVSNVTGASVSKGQGTGTILNDDVQPLPDLTVALSGPASATTGQAYSYSLVVSNSGTANASNVSVAFTLPNGVTYASATGSGTFAVTQIGATVSFTGGTLTQGSNATLIVGVTAGTAGTVSVSPGAAVADPNSTITESNENNNSSTQTVTTTVVAPNRPPVVPTLPNQSGTVAVAFTYTVPAFTDPENGVLTYTITGLPTGLTIDNSTRVISGTPTVTGTSTVTAVATDPQSATAEGTFTITVNANQAPVAPTFSNQTATVGTAFSYVVPAFTDAENQALIYVASGVPSPLTFDPATRTLSGTPTVAGTSTITITATDPAINATSGSFNLTVNSAPAAGVIRITEYMYASNNGAGNGVGEFFELTNVGNAPIDLTGWSFDDNTRLPGSFAIGGLGTVQPNESVIVTDATDTQFRAFWYLPNSVKVIGGSNQGLGRSDEINIYDASNTLVTRLTYNDQGTSPAGTVRTQFVSAWPQRNLLGQANTAGWQLSVANDAQNTYLATTGDLGNPGGYFIALPRVKVVESNGTTIVTEGGATDTYTVALNSQPSADVTVSISAGSQLSVSASTLTFTPANYNTAQTVTVTAVDDNVYQGAPRFATITQTVTSSDATYNGLVASPVSVTIIDNDSPVTSPPTIQAAVSTTAYLSLPVSGQGYVSGVINDPTDPAKTQGINFTLADTDTDVNLLTVTASSNNGNATVSLTGSGNSRNLTITPVSVGYSTITLTVSDGVNTANYIVNYAASAASVAPATTRFHTGTSDASTAIMVDANYMLVGDDENQVLRLYNRQNSGLPVAGFDFTSSLGLTDLSGGVPREVDLELSVRQNNRIFWIGSESNADAGSSRPNRNRVYATDLSGSGASTTLSYVGRYDHLRDDIINWDVNNGHGKGANYYGLQASAAAGVGSKQTSGYNIEGAEFAPDGNTVYLGFRAPQVLPANRTKALIVPVTNLTSLISGQAQGAATFGAPIELDLGGRGIREMRRNSSNQYVIIAGPAGDAGASPNDFRLFSWTGNAGDVPVERNANLTALAVNGSFESIVEVPASLDNNTTLQLLVDNGDAVYYNDGTVAKDLGQNNFKKFRSELVSLGSPLNTAPVATVNTNQTATVGTAFTYTVNAFTDTETPTGLTYAAVIDPANGLSFDPATRIISGTPTASGVSSVTVTATDPGSLSATTTFTITASPTPVTALTVTATANPTQLLTSGSTTITASVSGGKAPYNYSFTGPGTITANGNTATVAGLPAGEQTLTVTVTDATTPTAQTSFTTVSLTVTHAGNPTVPFSITSVSLTGCEQVTASERRVTLLPNYAGLTGETIRFRVANEIDATTSAGPYTLRLYTDNPVISLRAIQGSGAEVSYSYNWLAACTSTSPANTAPVAVANADQSATVGSAFSYTVKA</sequence>
<dbReference type="EMBL" id="PVTE01000060">
    <property type="protein sequence ID" value="PRY20215.1"/>
    <property type="molecule type" value="Genomic_DNA"/>
</dbReference>
<feature type="non-terminal residue" evidence="5">
    <location>
        <position position="2131"/>
    </location>
</feature>
<dbReference type="InterPro" id="IPR038081">
    <property type="entry name" value="CalX-like_sf"/>
</dbReference>
<evidence type="ECO:0000256" key="2">
    <source>
        <dbReference type="ARBA" id="ARBA00022737"/>
    </source>
</evidence>
<dbReference type="Pfam" id="PF00932">
    <property type="entry name" value="LTD"/>
    <property type="match status" value="1"/>
</dbReference>
<dbReference type="RefSeq" id="WP_211300920.1">
    <property type="nucleotide sequence ID" value="NZ_PVTE01000060.1"/>
</dbReference>
<keyword evidence="3" id="KW-0106">Calcium</keyword>
<comment type="caution">
    <text evidence="5">The sequence shown here is derived from an EMBL/GenBank/DDBJ whole genome shotgun (WGS) entry which is preliminary data.</text>
</comment>
<keyword evidence="2" id="KW-0677">Repeat</keyword>
<dbReference type="SUPFAM" id="SSF74853">
    <property type="entry name" value="Lamin A/C globular tail domain"/>
    <property type="match status" value="1"/>
</dbReference>
<dbReference type="GO" id="GO:0005509">
    <property type="term" value="F:calcium ion binding"/>
    <property type="evidence" value="ECO:0007669"/>
    <property type="project" value="InterPro"/>
</dbReference>
<evidence type="ECO:0000259" key="4">
    <source>
        <dbReference type="PROSITE" id="PS51841"/>
    </source>
</evidence>
<keyword evidence="6" id="KW-1185">Reference proteome</keyword>
<dbReference type="SMART" id="SM00736">
    <property type="entry name" value="CADG"/>
    <property type="match status" value="3"/>
</dbReference>
<dbReference type="InterPro" id="IPR006644">
    <property type="entry name" value="Cadg"/>
</dbReference>
<dbReference type="Gene3D" id="2.60.40.10">
    <property type="entry name" value="Immunoglobulins"/>
    <property type="match status" value="5"/>
</dbReference>
<reference evidence="5 6" key="1">
    <citation type="submission" date="2018-03" db="EMBL/GenBank/DDBJ databases">
        <title>Genomic Encyclopedia of Archaeal and Bacterial Type Strains, Phase II (KMG-II): from individual species to whole genera.</title>
        <authorList>
            <person name="Goeker M."/>
        </authorList>
    </citation>
    <scope>NUCLEOTIDE SEQUENCE [LARGE SCALE GENOMIC DNA]</scope>
    <source>
        <strain evidence="5 6">DSM 28354</strain>
    </source>
</reference>
<dbReference type="GO" id="GO:0007154">
    <property type="term" value="P:cell communication"/>
    <property type="evidence" value="ECO:0007669"/>
    <property type="project" value="InterPro"/>
</dbReference>
<feature type="domain" description="LTD" evidence="4">
    <location>
        <begin position="1067"/>
        <end position="1194"/>
    </location>
</feature>
<protein>
    <submittedName>
        <fullName evidence="5">Calx-beta domain-containing protein</fullName>
    </submittedName>
</protein>
<dbReference type="SMART" id="SM00237">
    <property type="entry name" value="Calx_beta"/>
    <property type="match status" value="2"/>
</dbReference>